<dbReference type="SMART" id="SM00028">
    <property type="entry name" value="TPR"/>
    <property type="match status" value="2"/>
</dbReference>
<sequence length="120" mass="14093">VLNYLGYTYIDREINIDKGIELVKKALEKMPDSPAYIDSLGWGYYKKGNYTEAEKLIKKALEKMPDDPVLNEHYADILQKLNKKQDAKEYYKKALELIDKKGEGEPKQKERVLRKLKDLR</sequence>
<comment type="caution">
    <text evidence="2">The sequence shown here is derived from an EMBL/GenBank/DDBJ whole genome shotgun (WGS) entry which is preliminary data.</text>
</comment>
<dbReference type="PANTHER" id="PTHR12558">
    <property type="entry name" value="CELL DIVISION CYCLE 16,23,27"/>
    <property type="match status" value="1"/>
</dbReference>
<accession>C4FJD6</accession>
<name>C4FJD6_9AQUI</name>
<dbReference type="SUPFAM" id="SSF48452">
    <property type="entry name" value="TPR-like"/>
    <property type="match status" value="1"/>
</dbReference>
<keyword evidence="1" id="KW-0802">TPR repeat</keyword>
<dbReference type="Pfam" id="PF14559">
    <property type="entry name" value="TPR_19"/>
    <property type="match status" value="1"/>
</dbReference>
<gene>
    <name evidence="2" type="ORF">SULYE_0683</name>
</gene>
<dbReference type="OrthoDB" id="9766710at2"/>
<evidence type="ECO:0000256" key="1">
    <source>
        <dbReference type="PROSITE-ProRule" id="PRU00339"/>
    </source>
</evidence>
<feature type="repeat" description="TPR" evidence="1">
    <location>
        <begin position="34"/>
        <end position="67"/>
    </location>
</feature>
<proteinExistence type="predicted"/>
<reference evidence="2 3" key="1">
    <citation type="submission" date="2009-04" db="EMBL/GenBank/DDBJ databases">
        <authorList>
            <person name="Reysenbach A.-L."/>
            <person name="Heidelberg J.F."/>
            <person name="Nelson W.C."/>
        </authorList>
    </citation>
    <scope>NUCLEOTIDE SEQUENCE [LARGE SCALE GENOMIC DNA]</scope>
    <source>
        <strain evidence="2 3">SS-5</strain>
    </source>
</reference>
<dbReference type="InterPro" id="IPR011990">
    <property type="entry name" value="TPR-like_helical_dom_sf"/>
</dbReference>
<organism evidence="2 3">
    <name type="scientific">Sulfurihydrogenibium yellowstonense SS-5</name>
    <dbReference type="NCBI Taxonomy" id="432331"/>
    <lineage>
        <taxon>Bacteria</taxon>
        <taxon>Pseudomonadati</taxon>
        <taxon>Aquificota</taxon>
        <taxon>Aquificia</taxon>
        <taxon>Aquificales</taxon>
        <taxon>Hydrogenothermaceae</taxon>
        <taxon>Sulfurihydrogenibium</taxon>
    </lineage>
</organism>
<dbReference type="EMBL" id="ABZS01000050">
    <property type="protein sequence ID" value="EEP60822.1"/>
    <property type="molecule type" value="Genomic_DNA"/>
</dbReference>
<feature type="non-terminal residue" evidence="2">
    <location>
        <position position="1"/>
    </location>
</feature>
<protein>
    <submittedName>
        <fullName evidence="2">Tetratricopeptide TPR_2 repeat protein</fullName>
    </submittedName>
</protein>
<dbReference type="Proteomes" id="UP000005540">
    <property type="component" value="Unassembled WGS sequence"/>
</dbReference>
<evidence type="ECO:0000313" key="2">
    <source>
        <dbReference type="EMBL" id="EEP60822.1"/>
    </source>
</evidence>
<evidence type="ECO:0000313" key="3">
    <source>
        <dbReference type="Proteomes" id="UP000005540"/>
    </source>
</evidence>
<keyword evidence="3" id="KW-1185">Reference proteome</keyword>
<dbReference type="Gene3D" id="1.25.40.10">
    <property type="entry name" value="Tetratricopeptide repeat domain"/>
    <property type="match status" value="1"/>
</dbReference>
<dbReference type="PROSITE" id="PS50005">
    <property type="entry name" value="TPR"/>
    <property type="match status" value="1"/>
</dbReference>
<dbReference type="PANTHER" id="PTHR12558:SF13">
    <property type="entry name" value="CELL DIVISION CYCLE PROTEIN 27 HOMOLOG"/>
    <property type="match status" value="1"/>
</dbReference>
<dbReference type="InterPro" id="IPR019734">
    <property type="entry name" value="TPR_rpt"/>
</dbReference>
<dbReference type="AlphaFoldDB" id="C4FJD6"/>
<dbReference type="RefSeq" id="WP_007546422.1">
    <property type="nucleotide sequence ID" value="NZ_ABZS01000050.1"/>
</dbReference>